<dbReference type="GO" id="GO:0005886">
    <property type="term" value="C:plasma membrane"/>
    <property type="evidence" value="ECO:0007669"/>
    <property type="project" value="UniProtKB-SubCell"/>
</dbReference>
<dbReference type="EMBL" id="JANAVB010027997">
    <property type="protein sequence ID" value="KAJ6817212.1"/>
    <property type="molecule type" value="Genomic_DNA"/>
</dbReference>
<feature type="transmembrane region" description="Helical" evidence="10">
    <location>
        <begin position="282"/>
        <end position="300"/>
    </location>
</feature>
<comment type="caution">
    <text evidence="11">The sequence shown here is derived from an EMBL/GenBank/DDBJ whole genome shotgun (WGS) entry which is preliminary data.</text>
</comment>
<evidence type="ECO:0000256" key="1">
    <source>
        <dbReference type="ARBA" id="ARBA00002598"/>
    </source>
</evidence>
<keyword evidence="3" id="KW-1003">Cell membrane</keyword>
<feature type="transmembrane region" description="Helical" evidence="10">
    <location>
        <begin position="402"/>
        <end position="422"/>
    </location>
</feature>
<feature type="transmembrane region" description="Helical" evidence="10">
    <location>
        <begin position="342"/>
        <end position="365"/>
    </location>
</feature>
<organism evidence="11 12">
    <name type="scientific">Iris pallida</name>
    <name type="common">Sweet iris</name>
    <dbReference type="NCBI Taxonomy" id="29817"/>
    <lineage>
        <taxon>Eukaryota</taxon>
        <taxon>Viridiplantae</taxon>
        <taxon>Streptophyta</taxon>
        <taxon>Embryophyta</taxon>
        <taxon>Tracheophyta</taxon>
        <taxon>Spermatophyta</taxon>
        <taxon>Magnoliopsida</taxon>
        <taxon>Liliopsida</taxon>
        <taxon>Asparagales</taxon>
        <taxon>Iridaceae</taxon>
        <taxon>Iridoideae</taxon>
        <taxon>Irideae</taxon>
        <taxon>Iris</taxon>
    </lineage>
</organism>
<accession>A0AAX6FLI0</accession>
<evidence type="ECO:0000256" key="4">
    <source>
        <dbReference type="ARBA" id="ARBA00022692"/>
    </source>
</evidence>
<feature type="transmembrane region" description="Helical" evidence="10">
    <location>
        <begin position="508"/>
        <end position="526"/>
    </location>
</feature>
<protein>
    <recommendedName>
        <fullName evidence="13">CrcB-like protein</fullName>
    </recommendedName>
</protein>
<keyword evidence="4 10" id="KW-0812">Transmembrane</keyword>
<evidence type="ECO:0000313" key="12">
    <source>
        <dbReference type="Proteomes" id="UP001140949"/>
    </source>
</evidence>
<evidence type="ECO:0000313" key="11">
    <source>
        <dbReference type="EMBL" id="KAJ6817212.1"/>
    </source>
</evidence>
<evidence type="ECO:0000256" key="3">
    <source>
        <dbReference type="ARBA" id="ARBA00022475"/>
    </source>
</evidence>
<evidence type="ECO:0000256" key="6">
    <source>
        <dbReference type="ARBA" id="ARBA00023136"/>
    </source>
</evidence>
<feature type="region of interest" description="Disordered" evidence="9">
    <location>
        <begin position="1"/>
        <end position="31"/>
    </location>
</feature>
<reference evidence="11" key="1">
    <citation type="journal article" date="2023" name="GigaByte">
        <title>Genome assembly of the bearded iris, Iris pallida Lam.</title>
        <authorList>
            <person name="Bruccoleri R.E."/>
            <person name="Oakeley E.J."/>
            <person name="Faust A.M.E."/>
            <person name="Altorfer M."/>
            <person name="Dessus-Babus S."/>
            <person name="Burckhardt D."/>
            <person name="Oertli M."/>
            <person name="Naumann U."/>
            <person name="Petersen F."/>
            <person name="Wong J."/>
        </authorList>
    </citation>
    <scope>NUCLEOTIDE SEQUENCE</scope>
    <source>
        <strain evidence="11">GSM-AAB239-AS_SAM_17_03QT</strain>
    </source>
</reference>
<keyword evidence="6 10" id="KW-0472">Membrane</keyword>
<keyword evidence="12" id="KW-1185">Reference proteome</keyword>
<evidence type="ECO:0000256" key="7">
    <source>
        <dbReference type="ARBA" id="ARBA00035120"/>
    </source>
</evidence>
<name>A0AAX6FLI0_IRIPA</name>
<comment type="function">
    <text evidence="1">Fluoride channel required for the rapid expulsion of cytoplasmic fluoride.</text>
</comment>
<evidence type="ECO:0000256" key="9">
    <source>
        <dbReference type="SAM" id="MobiDB-lite"/>
    </source>
</evidence>
<feature type="compositionally biased region" description="Polar residues" evidence="9">
    <location>
        <begin position="19"/>
        <end position="30"/>
    </location>
</feature>
<gene>
    <name evidence="11" type="ORF">M6B38_411710</name>
</gene>
<dbReference type="GO" id="GO:1903425">
    <property type="term" value="F:fluoride transmembrane transporter activity"/>
    <property type="evidence" value="ECO:0007669"/>
    <property type="project" value="TreeGrafter"/>
</dbReference>
<comment type="similarity">
    <text evidence="7">Belongs to the fluoride channel Fluc/FEX (TC 1.A.43) family.</text>
</comment>
<dbReference type="PANTHER" id="PTHR28259">
    <property type="entry name" value="FLUORIDE EXPORT PROTEIN 1-RELATED"/>
    <property type="match status" value="1"/>
</dbReference>
<evidence type="ECO:0000256" key="10">
    <source>
        <dbReference type="SAM" id="Phobius"/>
    </source>
</evidence>
<dbReference type="InterPro" id="IPR003691">
    <property type="entry name" value="FluC"/>
</dbReference>
<feature type="transmembrane region" description="Helical" evidence="10">
    <location>
        <begin position="241"/>
        <end position="262"/>
    </location>
</feature>
<reference evidence="11" key="2">
    <citation type="submission" date="2023-04" db="EMBL/GenBank/DDBJ databases">
        <authorList>
            <person name="Bruccoleri R.E."/>
            <person name="Oakeley E.J."/>
            <person name="Faust A.-M."/>
            <person name="Dessus-Babus S."/>
            <person name="Altorfer M."/>
            <person name="Burckhardt D."/>
            <person name="Oertli M."/>
            <person name="Naumann U."/>
            <person name="Petersen F."/>
            <person name="Wong J."/>
        </authorList>
    </citation>
    <scope>NUCLEOTIDE SEQUENCE</scope>
    <source>
        <strain evidence="11">GSM-AAB239-AS_SAM_17_03QT</strain>
        <tissue evidence="11">Leaf</tissue>
    </source>
</reference>
<feature type="compositionally biased region" description="Low complexity" evidence="9">
    <location>
        <begin position="85"/>
        <end position="97"/>
    </location>
</feature>
<comment type="catalytic activity">
    <reaction evidence="8">
        <text>fluoride(in) = fluoride(out)</text>
        <dbReference type="Rhea" id="RHEA:76159"/>
        <dbReference type="ChEBI" id="CHEBI:17051"/>
    </reaction>
    <physiologicalReaction direction="left-to-right" evidence="8">
        <dbReference type="Rhea" id="RHEA:76160"/>
    </physiologicalReaction>
</comment>
<feature type="region of interest" description="Disordered" evidence="9">
    <location>
        <begin position="71"/>
        <end position="97"/>
    </location>
</feature>
<keyword evidence="5 10" id="KW-1133">Transmembrane helix</keyword>
<dbReference type="Proteomes" id="UP001140949">
    <property type="component" value="Unassembled WGS sequence"/>
</dbReference>
<dbReference type="AlphaFoldDB" id="A0AAX6FLI0"/>
<evidence type="ECO:0000256" key="8">
    <source>
        <dbReference type="ARBA" id="ARBA00035585"/>
    </source>
</evidence>
<comment type="subcellular location">
    <subcellularLocation>
        <location evidence="2">Cell membrane</location>
        <topology evidence="2">Multi-pass membrane protein</topology>
    </subcellularLocation>
</comment>
<sequence length="566" mass="61877">MERDPKGVQESFRKDTNPRSDASSYSSSLGMQIDMDLTQNDVLRRVSSSRITNAGSSQRWSANGWSNTSILDETAGNRPREDSFSSRSSRSSRLRSSISLSRDVGDQILHSISLSRDIADQILGVVDSSVIAQVGDSGYQETIDDRDYDNGCQRVPMDDDVRAVEDGTVNLADDALKLSNGSRSRSHGPRLSAAVLPVVEDMPSPLPTEAIQNVSEKNQMQNPQHISLNDNQYKLPKRLDYASYLIHLAAFGILGVLTRYLLQKLFGPGCLALTGDNTPLYLDLPSNVLGSFLMGWFGVVFKADIRHVSDHLQVGLSTGYLGSLTTFSGWNQKMLNLASKGHWVFSISGVVLGMFIVNESIKVGVESAEGLRKSLSHRLNQNMARIGSYLDSWRVNSFKSHMVVMTSLLLLWSFLWGLSAALAGKKLDDSTNGAVLWLACLVGPPGVWTRWYLARLNGQGLGRKGFLKWLPIGTLSANLSAACIYAALATISNAVDTKRCTILVSGVQFGFLGCLSTVSTFVAEVYAMRESGHSGRALAYILATFIPSFAMGTLIYSVPVWTKNYE</sequence>
<evidence type="ECO:0008006" key="13">
    <source>
        <dbReference type="Google" id="ProtNLM"/>
    </source>
</evidence>
<dbReference type="PANTHER" id="PTHR28259:SF1">
    <property type="entry name" value="FLUORIDE EXPORT PROTEIN 1-RELATED"/>
    <property type="match status" value="1"/>
</dbReference>
<feature type="compositionally biased region" description="Basic and acidic residues" evidence="9">
    <location>
        <begin position="1"/>
        <end position="18"/>
    </location>
</feature>
<evidence type="ECO:0000256" key="5">
    <source>
        <dbReference type="ARBA" id="ARBA00022989"/>
    </source>
</evidence>
<dbReference type="Pfam" id="PF02537">
    <property type="entry name" value="CRCB"/>
    <property type="match status" value="2"/>
</dbReference>
<proteinExistence type="inferred from homology"/>
<feature type="transmembrane region" description="Helical" evidence="10">
    <location>
        <begin position="466"/>
        <end position="488"/>
    </location>
</feature>
<feature type="transmembrane region" description="Helical" evidence="10">
    <location>
        <begin position="538"/>
        <end position="558"/>
    </location>
</feature>
<evidence type="ECO:0000256" key="2">
    <source>
        <dbReference type="ARBA" id="ARBA00004651"/>
    </source>
</evidence>
<feature type="transmembrane region" description="Helical" evidence="10">
    <location>
        <begin position="434"/>
        <end position="454"/>
    </location>
</feature>